<evidence type="ECO:0000313" key="3">
    <source>
        <dbReference type="Proteomes" id="UP001528920"/>
    </source>
</evidence>
<sequence length="145" mass="16681">MKCKGINSKLIFYVENDLPIKEKLEMDKHFSACESCSESLSFLEKAMGSIEEEKSIEMNPYFVSKTVSRLKESEKNEIQFEFARILKPVLIMVLFVVAIGSGVFMGSNFVVGTEKFQHSDLVDPYFNEIENETIELFFLNTDDHE</sequence>
<dbReference type="RefSeq" id="WP_275108317.1">
    <property type="nucleotide sequence ID" value="NZ_JAKJSC010000001.1"/>
</dbReference>
<keyword evidence="3" id="KW-1185">Reference proteome</keyword>
<protein>
    <submittedName>
        <fullName evidence="2">Zf-HC2 domain-containing protein</fullName>
    </submittedName>
</protein>
<proteinExistence type="predicted"/>
<feature type="transmembrane region" description="Helical" evidence="1">
    <location>
        <begin position="89"/>
        <end position="111"/>
    </location>
</feature>
<evidence type="ECO:0000256" key="1">
    <source>
        <dbReference type="SAM" id="Phobius"/>
    </source>
</evidence>
<reference evidence="2 3" key="1">
    <citation type="submission" date="2022-01" db="EMBL/GenBank/DDBJ databases">
        <title>Labilibaculum sp. nov, a marine bacterium isolated from Antarctica.</title>
        <authorList>
            <person name="Dai W."/>
        </authorList>
    </citation>
    <scope>NUCLEOTIDE SEQUENCE [LARGE SCALE GENOMIC DNA]</scope>
    <source>
        <strain evidence="2 3">DW002</strain>
    </source>
</reference>
<keyword evidence="1" id="KW-1133">Transmembrane helix</keyword>
<keyword evidence="1" id="KW-0812">Transmembrane</keyword>
<name>A0ABT5VNH1_9BACT</name>
<organism evidence="2 3">
    <name type="scientific">Paralabilibaculum antarcticum</name>
    <dbReference type="NCBI Taxonomy" id="2912572"/>
    <lineage>
        <taxon>Bacteria</taxon>
        <taxon>Pseudomonadati</taxon>
        <taxon>Bacteroidota</taxon>
        <taxon>Bacteroidia</taxon>
        <taxon>Marinilabiliales</taxon>
        <taxon>Marinifilaceae</taxon>
        <taxon>Paralabilibaculum</taxon>
    </lineage>
</organism>
<dbReference type="Proteomes" id="UP001528920">
    <property type="component" value="Unassembled WGS sequence"/>
</dbReference>
<keyword evidence="1" id="KW-0472">Membrane</keyword>
<accession>A0ABT5VNH1</accession>
<comment type="caution">
    <text evidence="2">The sequence shown here is derived from an EMBL/GenBank/DDBJ whole genome shotgun (WGS) entry which is preliminary data.</text>
</comment>
<evidence type="ECO:0000313" key="2">
    <source>
        <dbReference type="EMBL" id="MDE5416979.1"/>
    </source>
</evidence>
<dbReference type="EMBL" id="JAKJSC010000001">
    <property type="protein sequence ID" value="MDE5416979.1"/>
    <property type="molecule type" value="Genomic_DNA"/>
</dbReference>
<gene>
    <name evidence="2" type="ORF">L3049_03085</name>
</gene>